<proteinExistence type="inferred from homology"/>
<dbReference type="InterPro" id="IPR002781">
    <property type="entry name" value="TM_pro_TauE-like"/>
</dbReference>
<reference evidence="10" key="1">
    <citation type="submission" date="2019-11" db="EMBL/GenBank/DDBJ databases">
        <title>The complete genome sequence of Saccharopolyspora sp. E2A.</title>
        <authorList>
            <person name="Zhang G."/>
        </authorList>
    </citation>
    <scope>NUCLEOTIDE SEQUENCE [LARGE SCALE GENOMIC DNA]</scope>
    <source>
        <strain evidence="10">E2A</strain>
    </source>
</reference>
<evidence type="ECO:0000256" key="4">
    <source>
        <dbReference type="ARBA" id="ARBA00022475"/>
    </source>
</evidence>
<evidence type="ECO:0000256" key="2">
    <source>
        <dbReference type="ARBA" id="ARBA00009142"/>
    </source>
</evidence>
<evidence type="ECO:0000256" key="1">
    <source>
        <dbReference type="ARBA" id="ARBA00004651"/>
    </source>
</evidence>
<feature type="transmembrane region" description="Helical" evidence="8">
    <location>
        <begin position="139"/>
        <end position="172"/>
    </location>
</feature>
<keyword evidence="6 8" id="KW-1133">Transmembrane helix</keyword>
<feature type="transmembrane region" description="Helical" evidence="8">
    <location>
        <begin position="76"/>
        <end position="95"/>
    </location>
</feature>
<keyword evidence="3" id="KW-0813">Transport</keyword>
<evidence type="ECO:0000256" key="5">
    <source>
        <dbReference type="ARBA" id="ARBA00022692"/>
    </source>
</evidence>
<dbReference type="Proteomes" id="UP000371041">
    <property type="component" value="Chromosome"/>
</dbReference>
<dbReference type="GO" id="GO:0005886">
    <property type="term" value="C:plasma membrane"/>
    <property type="evidence" value="ECO:0007669"/>
    <property type="project" value="UniProtKB-SubCell"/>
</dbReference>
<comment type="subcellular location">
    <subcellularLocation>
        <location evidence="1 8">Cell membrane</location>
        <topology evidence="1 8">Multi-pass membrane protein</topology>
    </subcellularLocation>
</comment>
<organism evidence="9 10">
    <name type="scientific">Allosaccharopolyspora coralli</name>
    <dbReference type="NCBI Taxonomy" id="2665642"/>
    <lineage>
        <taxon>Bacteria</taxon>
        <taxon>Bacillati</taxon>
        <taxon>Actinomycetota</taxon>
        <taxon>Actinomycetes</taxon>
        <taxon>Pseudonocardiales</taxon>
        <taxon>Pseudonocardiaceae</taxon>
        <taxon>Allosaccharopolyspora</taxon>
    </lineage>
</organism>
<evidence type="ECO:0000256" key="7">
    <source>
        <dbReference type="ARBA" id="ARBA00023136"/>
    </source>
</evidence>
<feature type="transmembrane region" description="Helical" evidence="8">
    <location>
        <begin position="233"/>
        <end position="251"/>
    </location>
</feature>
<evidence type="ECO:0000313" key="10">
    <source>
        <dbReference type="Proteomes" id="UP000371041"/>
    </source>
</evidence>
<evidence type="ECO:0000256" key="8">
    <source>
        <dbReference type="RuleBase" id="RU363041"/>
    </source>
</evidence>
<keyword evidence="5 8" id="KW-0812">Transmembrane</keyword>
<dbReference type="AlphaFoldDB" id="A0A5Q3Q7B0"/>
<evidence type="ECO:0000313" key="9">
    <source>
        <dbReference type="EMBL" id="QGK69044.1"/>
    </source>
</evidence>
<dbReference type="EMBL" id="CP045929">
    <property type="protein sequence ID" value="QGK69044.1"/>
    <property type="molecule type" value="Genomic_DNA"/>
</dbReference>
<evidence type="ECO:0000256" key="6">
    <source>
        <dbReference type="ARBA" id="ARBA00022989"/>
    </source>
</evidence>
<comment type="similarity">
    <text evidence="2 8">Belongs to the 4-toluene sulfonate uptake permease (TSUP) (TC 2.A.102) family.</text>
</comment>
<dbReference type="PANTHER" id="PTHR30269">
    <property type="entry name" value="TRANSMEMBRANE PROTEIN YFCA"/>
    <property type="match status" value="1"/>
</dbReference>
<sequence>MFTGPLELGLLVLAGFVSGVFNAVAGGGSLLLFPALLATGMPPLIANVTNSVAQGPGFIGAAVGQRRDLLGQRRRVLLTSSAAVVGSVIGCVLLLALPGSVFDVVVPVLVGLSAILMALQNQIRRWLGNSEVDAPDRTVLLTVGIFLAAVYGGYFAGARSVIFIAILMLAATDPMRRLNALKNWLGLIGSAATLVVLALLAPVDWWAALTLVPSTLIGGYIGGKVAQRLPATALRYTIVVIAAGVAVYLAWDAFVN</sequence>
<keyword evidence="7 8" id="KW-0472">Membrane</keyword>
<feature type="transmembrane region" description="Helical" evidence="8">
    <location>
        <begin position="184"/>
        <end position="212"/>
    </location>
</feature>
<dbReference type="RefSeq" id="WP_154075645.1">
    <property type="nucleotide sequence ID" value="NZ_CP045929.1"/>
</dbReference>
<keyword evidence="10" id="KW-1185">Reference proteome</keyword>
<dbReference type="PANTHER" id="PTHR30269:SF0">
    <property type="entry name" value="MEMBRANE TRANSPORTER PROTEIN YFCA-RELATED"/>
    <property type="match status" value="1"/>
</dbReference>
<gene>
    <name evidence="9" type="ORF">GIY23_05385</name>
</gene>
<evidence type="ECO:0000256" key="3">
    <source>
        <dbReference type="ARBA" id="ARBA00022448"/>
    </source>
</evidence>
<keyword evidence="4 8" id="KW-1003">Cell membrane</keyword>
<feature type="transmembrane region" description="Helical" evidence="8">
    <location>
        <begin position="12"/>
        <end position="37"/>
    </location>
</feature>
<dbReference type="Pfam" id="PF01925">
    <property type="entry name" value="TauE"/>
    <property type="match status" value="1"/>
</dbReference>
<name>A0A5Q3Q7B0_9PSEU</name>
<dbReference type="InterPro" id="IPR052017">
    <property type="entry name" value="TSUP"/>
</dbReference>
<accession>A0A5Q3Q7B0</accession>
<protein>
    <recommendedName>
        <fullName evidence="8">Probable membrane transporter protein</fullName>
    </recommendedName>
</protein>
<dbReference type="KEGG" id="sace:GIY23_05385"/>